<dbReference type="InterPro" id="IPR027417">
    <property type="entry name" value="P-loop_NTPase"/>
</dbReference>
<evidence type="ECO:0000313" key="5">
    <source>
        <dbReference type="Proteomes" id="UP000823614"/>
    </source>
</evidence>
<proteinExistence type="predicted"/>
<comment type="caution">
    <text evidence="4">The sequence shown here is derived from an EMBL/GenBank/DDBJ whole genome shotgun (WGS) entry which is preliminary data.</text>
</comment>
<evidence type="ECO:0000256" key="2">
    <source>
        <dbReference type="SAM" id="Phobius"/>
    </source>
</evidence>
<evidence type="ECO:0000256" key="1">
    <source>
        <dbReference type="SAM" id="Coils"/>
    </source>
</evidence>
<dbReference type="SUPFAM" id="SSF52540">
    <property type="entry name" value="P-loop containing nucleoside triphosphate hydrolases"/>
    <property type="match status" value="2"/>
</dbReference>
<gene>
    <name evidence="4" type="ORF">IAA89_00280</name>
</gene>
<dbReference type="Gene3D" id="3.40.50.300">
    <property type="entry name" value="P-loop containing nucleotide triphosphate hydrolases"/>
    <property type="match status" value="2"/>
</dbReference>
<feature type="coiled-coil region" evidence="1">
    <location>
        <begin position="183"/>
        <end position="227"/>
    </location>
</feature>
<evidence type="ECO:0000259" key="3">
    <source>
        <dbReference type="Pfam" id="PF13514"/>
    </source>
</evidence>
<evidence type="ECO:0000313" key="4">
    <source>
        <dbReference type="EMBL" id="MBO8440879.1"/>
    </source>
</evidence>
<dbReference type="AlphaFoldDB" id="A0A9D9H7W5"/>
<feature type="coiled-coil region" evidence="1">
    <location>
        <begin position="453"/>
        <end position="480"/>
    </location>
</feature>
<keyword evidence="2" id="KW-1133">Transmembrane helix</keyword>
<name>A0A9D9H7W5_9LACO</name>
<dbReference type="Pfam" id="PF13514">
    <property type="entry name" value="AAA_27"/>
    <property type="match status" value="1"/>
</dbReference>
<reference evidence="4" key="1">
    <citation type="submission" date="2020-10" db="EMBL/GenBank/DDBJ databases">
        <authorList>
            <person name="Gilroy R."/>
        </authorList>
    </citation>
    <scope>NUCLEOTIDE SEQUENCE</scope>
    <source>
        <strain evidence="4">C6-149</strain>
    </source>
</reference>
<dbReference type="PANTHER" id="PTHR41259">
    <property type="entry name" value="DOUBLE-STRAND BREAK REPAIR RAD50 ATPASE, PUTATIVE-RELATED"/>
    <property type="match status" value="1"/>
</dbReference>
<dbReference type="PANTHER" id="PTHR41259:SF1">
    <property type="entry name" value="DOUBLE-STRAND BREAK REPAIR RAD50 ATPASE, PUTATIVE-RELATED"/>
    <property type="match status" value="1"/>
</dbReference>
<keyword evidence="2" id="KW-0812">Transmembrane</keyword>
<dbReference type="EMBL" id="JADIMP010000006">
    <property type="protein sequence ID" value="MBO8440879.1"/>
    <property type="molecule type" value="Genomic_DNA"/>
</dbReference>
<dbReference type="Proteomes" id="UP000823614">
    <property type="component" value="Unassembled WGS sequence"/>
</dbReference>
<accession>A0A9D9H7W5</accession>
<dbReference type="InterPro" id="IPR038734">
    <property type="entry name" value="YhaN_AAA"/>
</dbReference>
<feature type="transmembrane region" description="Helical" evidence="2">
    <location>
        <begin position="303"/>
        <end position="322"/>
    </location>
</feature>
<keyword evidence="1" id="KW-0175">Coiled coil</keyword>
<protein>
    <submittedName>
        <fullName evidence="4">AAA family ATPase</fullName>
    </submittedName>
</protein>
<organism evidence="4 5">
    <name type="scientific">Candidatus Gallilactobacillus intestinavium</name>
    <dbReference type="NCBI Taxonomy" id="2840838"/>
    <lineage>
        <taxon>Bacteria</taxon>
        <taxon>Bacillati</taxon>
        <taxon>Bacillota</taxon>
        <taxon>Bacilli</taxon>
        <taxon>Lactobacillales</taxon>
        <taxon>Lactobacillaceae</taxon>
        <taxon>Lactobacillaceae incertae sedis</taxon>
        <taxon>Candidatus Gallilactobacillus</taxon>
    </lineage>
</organism>
<keyword evidence="2" id="KW-0472">Membrane</keyword>
<reference evidence="4" key="2">
    <citation type="journal article" date="2021" name="PeerJ">
        <title>Extensive microbial diversity within the chicken gut microbiome revealed by metagenomics and culture.</title>
        <authorList>
            <person name="Gilroy R."/>
            <person name="Ravi A."/>
            <person name="Getino M."/>
            <person name="Pursley I."/>
            <person name="Horton D.L."/>
            <person name="Alikhan N.F."/>
            <person name="Baker D."/>
            <person name="Gharbi K."/>
            <person name="Hall N."/>
            <person name="Watson M."/>
            <person name="Adriaenssens E.M."/>
            <person name="Foster-Nyarko E."/>
            <person name="Jarju S."/>
            <person name="Secka A."/>
            <person name="Antonio M."/>
            <person name="Oren A."/>
            <person name="Chaudhuri R.R."/>
            <person name="La Ragione R."/>
            <person name="Hildebrand F."/>
            <person name="Pallen M.J."/>
        </authorList>
    </citation>
    <scope>NUCLEOTIDE SEQUENCE</scope>
    <source>
        <strain evidence="4">C6-149</strain>
    </source>
</reference>
<feature type="domain" description="YhaN AAA" evidence="3">
    <location>
        <begin position="1"/>
        <end position="206"/>
    </location>
</feature>
<sequence>MKILEIRIDGFGKWHEQTFILNHDFQIFYGANEAGKSTLVNFINGILFGFPKKSEHYQQYIPKNGSLYGGSLLIEDENKNKYLVSRHKGKKGGNLHITDDQGNEYSEDKLVNLRLNITRDLYEDIFCFDQKKLSEIISLTPNDLQKNLQQFGAVNSNEWLKLTNQLNKKSESLYKKRGRKPKLNEHLKEYSNLQEQLNNDELSYQKYIELQQNINEEKQQLNDIDDENKLTAQLSKYQRLLKLWPIYQEKDNDNRKLSESLIDQVHQLQIKLDMYNDQLHTKQKLFLNLINEKLNEVHINNSVNYGYIICAFIILFGLGLIGFSALKFIGAFLLVLSITYCIYQTKKAKSQKQKQIKNHDYLLKLKDQIQNDQWDSLNVNLINDSNIKNYVFELQQVKQSQQKIKQKLNDIYQKYEINDSKEFDALVNEQRNQINKIQLTEQDQKELSKFKDINEIQQQIIQLNNQLQSINKLKQSLQTNQGYLKRLTEDVDFSLSQKVTDLKEVIFKETSTWIATQLSIKLINKVLHLASADRFPKIIQLAQKYFSILTNNRYPIINLNNNEITVLDDQKNNFNVSELSQGTAEQLNVALKLAFVEVIHNQIDLPIIIDDGFVNFDNQRKNSVLRLLNEISKHNQVIYFTANDNIYEQNESNIINL</sequence>